<dbReference type="AlphaFoldDB" id="A0A9N7RF46"/>
<protein>
    <submittedName>
        <fullName evidence="1">Uncharacterized protein</fullName>
    </submittedName>
</protein>
<evidence type="ECO:0000313" key="2">
    <source>
        <dbReference type="Proteomes" id="UP001153555"/>
    </source>
</evidence>
<keyword evidence="2" id="KW-1185">Reference proteome</keyword>
<gene>
    <name evidence="1" type="ORF">SHERM_02149</name>
</gene>
<accession>A0A9N7RF46</accession>
<feature type="non-terminal residue" evidence="1">
    <location>
        <position position="1"/>
    </location>
</feature>
<reference evidence="1" key="1">
    <citation type="submission" date="2019-12" db="EMBL/GenBank/DDBJ databases">
        <authorList>
            <person name="Scholes J."/>
        </authorList>
    </citation>
    <scope>NUCLEOTIDE SEQUENCE</scope>
</reference>
<sequence length="239" mass="25293">TIRDLAYSLENLERTDETRVQLPSLSESHNSANRTNSEKGWLANLELNVSSMMISGRFLSTLSCPESLPDQLDLLRCLLDHLRTEYSPLSDVVPIKRGTTLATIKCLVRSHLNGRMIAVVIRELGYLAAELPRPDQPRKPWPAACPSAAAAAEAASVPAVVAAAAVVAAGVSSDSDSQNVPAHGNSSRCPVPYGTLPCEVDHKSGTVESAAVSVGSFGQSVHPFPSSSSPLLAEGLVEL</sequence>
<comment type="caution">
    <text evidence="1">The sequence shown here is derived from an EMBL/GenBank/DDBJ whole genome shotgun (WGS) entry which is preliminary data.</text>
</comment>
<feature type="non-terminal residue" evidence="1">
    <location>
        <position position="239"/>
    </location>
</feature>
<organism evidence="1 2">
    <name type="scientific">Striga hermonthica</name>
    <name type="common">Purple witchweed</name>
    <name type="synonym">Buchnera hermonthica</name>
    <dbReference type="NCBI Taxonomy" id="68872"/>
    <lineage>
        <taxon>Eukaryota</taxon>
        <taxon>Viridiplantae</taxon>
        <taxon>Streptophyta</taxon>
        <taxon>Embryophyta</taxon>
        <taxon>Tracheophyta</taxon>
        <taxon>Spermatophyta</taxon>
        <taxon>Magnoliopsida</taxon>
        <taxon>eudicotyledons</taxon>
        <taxon>Gunneridae</taxon>
        <taxon>Pentapetalae</taxon>
        <taxon>asterids</taxon>
        <taxon>lamiids</taxon>
        <taxon>Lamiales</taxon>
        <taxon>Orobanchaceae</taxon>
        <taxon>Buchnereae</taxon>
        <taxon>Striga</taxon>
    </lineage>
</organism>
<proteinExistence type="predicted"/>
<name>A0A9N7RF46_STRHE</name>
<evidence type="ECO:0000313" key="1">
    <source>
        <dbReference type="EMBL" id="CAA0826956.1"/>
    </source>
</evidence>
<dbReference type="Proteomes" id="UP001153555">
    <property type="component" value="Unassembled WGS sequence"/>
</dbReference>
<dbReference type="EMBL" id="CACSLK010027624">
    <property type="protein sequence ID" value="CAA0826956.1"/>
    <property type="molecule type" value="Genomic_DNA"/>
</dbReference>